<reference evidence="2" key="1">
    <citation type="submission" date="2020-08" db="EMBL/GenBank/DDBJ databases">
        <title>Genome public.</title>
        <authorList>
            <person name="Liu C."/>
            <person name="Sun Q."/>
        </authorList>
    </citation>
    <scope>NUCLEOTIDE SEQUENCE</scope>
    <source>
        <strain evidence="2">NSJ-42</strain>
    </source>
</reference>
<sequence>MVIIAIVVLLAVFIYGILEMNKSSKKISKDKIRELTTAEKNAAVGIVKSYWRVSMILLAIIIGFIVIMISQIIGKTVIYSNAVSVITMVYSLIAYVIITINKKKMENEFNKIMK</sequence>
<keyword evidence="1" id="KW-0812">Transmembrane</keyword>
<comment type="caution">
    <text evidence="2">The sequence shown here is derived from an EMBL/GenBank/DDBJ whole genome shotgun (WGS) entry which is preliminary data.</text>
</comment>
<keyword evidence="1" id="KW-1133">Transmembrane helix</keyword>
<evidence type="ECO:0000313" key="3">
    <source>
        <dbReference type="Proteomes" id="UP000662088"/>
    </source>
</evidence>
<keyword evidence="3" id="KW-1185">Reference proteome</keyword>
<evidence type="ECO:0000256" key="1">
    <source>
        <dbReference type="SAM" id="Phobius"/>
    </source>
</evidence>
<protein>
    <submittedName>
        <fullName evidence="2">Uncharacterized protein</fullName>
    </submittedName>
</protein>
<organism evidence="2 3">
    <name type="scientific">Clostridium lentum</name>
    <dbReference type="NCBI Taxonomy" id="2763037"/>
    <lineage>
        <taxon>Bacteria</taxon>
        <taxon>Bacillati</taxon>
        <taxon>Bacillota</taxon>
        <taxon>Clostridia</taxon>
        <taxon>Eubacteriales</taxon>
        <taxon>Clostridiaceae</taxon>
        <taxon>Clostridium</taxon>
    </lineage>
</organism>
<dbReference type="EMBL" id="JACOOQ010000004">
    <property type="protein sequence ID" value="MBC5639610.1"/>
    <property type="molecule type" value="Genomic_DNA"/>
</dbReference>
<accession>A0A8I0DMZ4</accession>
<name>A0A8I0DMZ4_9CLOT</name>
<dbReference type="RefSeq" id="WP_022211138.1">
    <property type="nucleotide sequence ID" value="NZ_JACOOQ010000004.1"/>
</dbReference>
<keyword evidence="1" id="KW-0472">Membrane</keyword>
<dbReference type="Proteomes" id="UP000662088">
    <property type="component" value="Unassembled WGS sequence"/>
</dbReference>
<evidence type="ECO:0000313" key="2">
    <source>
        <dbReference type="EMBL" id="MBC5639610.1"/>
    </source>
</evidence>
<dbReference type="AlphaFoldDB" id="A0A8I0DMZ4"/>
<feature type="transmembrane region" description="Helical" evidence="1">
    <location>
        <begin position="50"/>
        <end position="72"/>
    </location>
</feature>
<feature type="transmembrane region" description="Helical" evidence="1">
    <location>
        <begin position="6"/>
        <end position="23"/>
    </location>
</feature>
<feature type="transmembrane region" description="Helical" evidence="1">
    <location>
        <begin position="78"/>
        <end position="98"/>
    </location>
</feature>
<proteinExistence type="predicted"/>
<gene>
    <name evidence="2" type="ORF">H8R92_04025</name>
</gene>